<dbReference type="Gene3D" id="2.130.10.10">
    <property type="entry name" value="YVTN repeat-like/Quinoprotein amine dehydrogenase"/>
    <property type="match status" value="2"/>
</dbReference>
<feature type="signal peptide" evidence="1">
    <location>
        <begin position="1"/>
        <end position="20"/>
    </location>
</feature>
<sequence>MNRRTVWLVASLLLGLPAWAGPDDAKHPGRLVVADGKVGMLRVIDLEKGEVMASFSAPGPANVYTAGNGMYAFALHREQNRVSVVYGGLRQEDHGDHKDLVVEAPYILQTFTTGPKPTHFSSHNGMATIFNDGDGTVAVIDEKSLGLNLRMFEIATGAPDHGAPLAVGNLVLAGSLNRGVVEVFSRGGQKITSFSGCPRLHGQAVLGNRIAYGCSDGVLLLERQGNGFVSRKLPNPAAAPQNARIGTLVSHGKYPFFIGNFAQGLARVDSQISVYPLPANPVRFGFDKDGVLVVLTADGSLHTLEAPTGKVIASLKVSEPITASGEGAVRPGLALGDGKAFVTLPDKGEVLEVELSSLQIKRRFKVDGTPGSLAWLWVDGVRH</sequence>
<dbReference type="SUPFAM" id="SSF50998">
    <property type="entry name" value="Quinoprotein alcohol dehydrogenase-like"/>
    <property type="match status" value="1"/>
</dbReference>
<dbReference type="Proteomes" id="UP000266089">
    <property type="component" value="Unassembled WGS sequence"/>
</dbReference>
<feature type="chain" id="PRO_5017223862" evidence="1">
    <location>
        <begin position="21"/>
        <end position="383"/>
    </location>
</feature>
<reference evidence="2 3" key="1">
    <citation type="submission" date="2018-08" db="EMBL/GenBank/DDBJ databases">
        <title>Meiothermus cateniformans JCM 15151 genome sequencing project.</title>
        <authorList>
            <person name="Da Costa M.S."/>
            <person name="Albuquerque L."/>
            <person name="Raposo P."/>
            <person name="Froufe H.J.C."/>
            <person name="Barroso C.S."/>
            <person name="Egas C."/>
        </authorList>
    </citation>
    <scope>NUCLEOTIDE SEQUENCE [LARGE SCALE GENOMIC DNA]</scope>
    <source>
        <strain evidence="2 3">JCM 15151</strain>
    </source>
</reference>
<protein>
    <submittedName>
        <fullName evidence="2">Uncharacterized protein</fullName>
    </submittedName>
</protein>
<evidence type="ECO:0000313" key="3">
    <source>
        <dbReference type="Proteomes" id="UP000266089"/>
    </source>
</evidence>
<dbReference type="InterPro" id="IPR011047">
    <property type="entry name" value="Quinoprotein_ADH-like_sf"/>
</dbReference>
<evidence type="ECO:0000313" key="2">
    <source>
        <dbReference type="EMBL" id="RIH80108.1"/>
    </source>
</evidence>
<dbReference type="RefSeq" id="WP_245391962.1">
    <property type="nucleotide sequence ID" value="NZ_JBHSXZ010000016.1"/>
</dbReference>
<dbReference type="InterPro" id="IPR015943">
    <property type="entry name" value="WD40/YVTN_repeat-like_dom_sf"/>
</dbReference>
<proteinExistence type="predicted"/>
<evidence type="ECO:0000256" key="1">
    <source>
        <dbReference type="SAM" id="SignalP"/>
    </source>
</evidence>
<name>A0A399E871_9DEIN</name>
<comment type="caution">
    <text evidence="2">The sequence shown here is derived from an EMBL/GenBank/DDBJ whole genome shotgun (WGS) entry which is preliminary data.</text>
</comment>
<dbReference type="AlphaFoldDB" id="A0A399E871"/>
<accession>A0A399E871</accession>
<dbReference type="EMBL" id="QWKX01000001">
    <property type="protein sequence ID" value="RIH80108.1"/>
    <property type="molecule type" value="Genomic_DNA"/>
</dbReference>
<keyword evidence="1" id="KW-0732">Signal</keyword>
<gene>
    <name evidence="2" type="ORF">Mcate_00079</name>
</gene>
<organism evidence="2 3">
    <name type="scientific">Meiothermus taiwanensis</name>
    <dbReference type="NCBI Taxonomy" id="172827"/>
    <lineage>
        <taxon>Bacteria</taxon>
        <taxon>Thermotogati</taxon>
        <taxon>Deinococcota</taxon>
        <taxon>Deinococci</taxon>
        <taxon>Thermales</taxon>
        <taxon>Thermaceae</taxon>
        <taxon>Meiothermus</taxon>
    </lineage>
</organism>